<dbReference type="GO" id="GO:0005337">
    <property type="term" value="F:nucleoside transmembrane transporter activity"/>
    <property type="evidence" value="ECO:0007669"/>
    <property type="project" value="InterPro"/>
</dbReference>
<sequence length="641" mass="70695">MTDNPARDVESKGSPRIDPALQTEHQHHHTHHHHTSFAEQGREDEVVYSKNTGFEKGIVPEPTPLDHASKSHSQSTRDEEIGETEPSKRPWQRRMAKHWRHGVHLVIWLLFTGWWIAGLILHRYDLGWLIPFLLWLAITLRIIFFYIPISIITKPLYFIWGKTARPFVSIIPEKLRTPAAALLCIGVILIGAFASPETADNSRANRAVSLFGLAVFLFALWATSRNRKKIVWHTVIVGMLTQFIIALFVLRSGAGYDIFDFVSTLARELLGFANKGTIFLTQEEFVKMSQYVDPYTDKSRWAALAPGNWFLVSVVPAIIFFVSIVQLLYYSGVLQWFIGKFAAFFFWSMRVSGAEAVVAAASPFIGQGESAMLIRPFVAHLTMAELHQVMCSGFATIAGSVLIAYIRMGVNAQALVSSCVMSIPASLATSKLRWPEEEESLTAGRVVIPDNEEHKSANALHAFATGAWLGLKIGTMIAATLLCIISLIGLCDGLLTWWGHYLNINDPPLTLHMILGYICYPIAFLLGVSRDGDLLKVGQLIGLKLISNEFVAYNELQNTAAYADLSDRSRLIATYALCGFANIGSLGNQIGVLAQISPGRSADVSRVAVSAMITGALSTFTSATIAGLLITNERQYVGSSA</sequence>
<evidence type="ECO:0000256" key="7">
    <source>
        <dbReference type="SAM" id="MobiDB-lite"/>
    </source>
</evidence>
<dbReference type="Pfam" id="PF07662">
    <property type="entry name" value="Nucleos_tra2_C"/>
    <property type="match status" value="1"/>
</dbReference>
<comment type="caution">
    <text evidence="12">The sequence shown here is derived from an EMBL/GenBank/DDBJ whole genome shotgun (WGS) entry which is preliminary data.</text>
</comment>
<keyword evidence="3" id="KW-1003">Cell membrane</keyword>
<feature type="transmembrane region" description="Helical" evidence="8">
    <location>
        <begin position="206"/>
        <end position="223"/>
    </location>
</feature>
<dbReference type="InterPro" id="IPR011642">
    <property type="entry name" value="Gate_dom"/>
</dbReference>
<dbReference type="PANTHER" id="PTHR10590">
    <property type="entry name" value="SODIUM/NUCLEOSIDE COTRANSPORTER"/>
    <property type="match status" value="1"/>
</dbReference>
<organism evidence="12 13">
    <name type="scientific">Penicillium argentinense</name>
    <dbReference type="NCBI Taxonomy" id="1131581"/>
    <lineage>
        <taxon>Eukaryota</taxon>
        <taxon>Fungi</taxon>
        <taxon>Dikarya</taxon>
        <taxon>Ascomycota</taxon>
        <taxon>Pezizomycotina</taxon>
        <taxon>Eurotiomycetes</taxon>
        <taxon>Eurotiomycetidae</taxon>
        <taxon>Eurotiales</taxon>
        <taxon>Aspergillaceae</taxon>
        <taxon>Penicillium</taxon>
    </lineage>
</organism>
<feature type="transmembrane region" description="Helical" evidence="8">
    <location>
        <begin position="102"/>
        <end position="122"/>
    </location>
</feature>
<proteinExistence type="inferred from homology"/>
<protein>
    <recommendedName>
        <fullName evidence="14">H+/nucleoside cotransporter</fullName>
    </recommendedName>
</protein>
<feature type="transmembrane region" description="Helical" evidence="8">
    <location>
        <begin position="128"/>
        <end position="147"/>
    </location>
</feature>
<name>A0A9W9EJG3_9EURO</name>
<dbReference type="InterPro" id="IPR011657">
    <property type="entry name" value="CNT_C_dom"/>
</dbReference>
<feature type="transmembrane region" description="Helical" evidence="8">
    <location>
        <begin position="309"/>
        <end position="329"/>
    </location>
</feature>
<evidence type="ECO:0000256" key="4">
    <source>
        <dbReference type="ARBA" id="ARBA00022692"/>
    </source>
</evidence>
<feature type="domain" description="Concentrative nucleoside transporter N-terminal" evidence="9">
    <location>
        <begin position="211"/>
        <end position="282"/>
    </location>
</feature>
<comment type="subcellular location">
    <subcellularLocation>
        <location evidence="1">Cell membrane</location>
        <topology evidence="1">Multi-pass membrane protein</topology>
    </subcellularLocation>
</comment>
<dbReference type="GeneID" id="81363469"/>
<feature type="transmembrane region" description="Helical" evidence="8">
    <location>
        <begin position="386"/>
        <end position="406"/>
    </location>
</feature>
<feature type="region of interest" description="Disordered" evidence="7">
    <location>
        <begin position="1"/>
        <end position="42"/>
    </location>
</feature>
<feature type="domain" description="Nucleoside transporter/FeoB GTPase Gate" evidence="11">
    <location>
        <begin position="312"/>
        <end position="409"/>
    </location>
</feature>
<dbReference type="Pfam" id="PF07670">
    <property type="entry name" value="Gate"/>
    <property type="match status" value="1"/>
</dbReference>
<gene>
    <name evidence="12" type="ORF">N7532_011999</name>
</gene>
<evidence type="ECO:0000256" key="6">
    <source>
        <dbReference type="ARBA" id="ARBA00023136"/>
    </source>
</evidence>
<evidence type="ECO:0000259" key="10">
    <source>
        <dbReference type="Pfam" id="PF07662"/>
    </source>
</evidence>
<dbReference type="PANTHER" id="PTHR10590:SF4">
    <property type="entry name" value="SOLUTE CARRIER FAMILY 28 MEMBER 3"/>
    <property type="match status" value="1"/>
</dbReference>
<evidence type="ECO:0000313" key="13">
    <source>
        <dbReference type="Proteomes" id="UP001149074"/>
    </source>
</evidence>
<keyword evidence="5 8" id="KW-1133">Transmembrane helix</keyword>
<feature type="transmembrane region" description="Helical" evidence="8">
    <location>
        <begin position="175"/>
        <end position="194"/>
    </location>
</feature>
<dbReference type="Proteomes" id="UP001149074">
    <property type="component" value="Unassembled WGS sequence"/>
</dbReference>
<evidence type="ECO:0000256" key="8">
    <source>
        <dbReference type="SAM" id="Phobius"/>
    </source>
</evidence>
<evidence type="ECO:0008006" key="14">
    <source>
        <dbReference type="Google" id="ProtNLM"/>
    </source>
</evidence>
<evidence type="ECO:0000313" key="12">
    <source>
        <dbReference type="EMBL" id="KAJ5082956.1"/>
    </source>
</evidence>
<feature type="transmembrane region" description="Helical" evidence="8">
    <location>
        <begin position="477"/>
        <end position="498"/>
    </location>
</feature>
<dbReference type="InterPro" id="IPR002668">
    <property type="entry name" value="CNT_N_dom"/>
</dbReference>
<reference evidence="12" key="2">
    <citation type="journal article" date="2023" name="IMA Fungus">
        <title>Comparative genomic study of the Penicillium genus elucidates a diverse pangenome and 15 lateral gene transfer events.</title>
        <authorList>
            <person name="Petersen C."/>
            <person name="Sorensen T."/>
            <person name="Nielsen M.R."/>
            <person name="Sondergaard T.E."/>
            <person name="Sorensen J.L."/>
            <person name="Fitzpatrick D.A."/>
            <person name="Frisvad J.C."/>
            <person name="Nielsen K.L."/>
        </authorList>
    </citation>
    <scope>NUCLEOTIDE SEQUENCE</scope>
    <source>
        <strain evidence="12">IBT 30761</strain>
    </source>
</reference>
<keyword evidence="13" id="KW-1185">Reference proteome</keyword>
<evidence type="ECO:0000259" key="11">
    <source>
        <dbReference type="Pfam" id="PF07670"/>
    </source>
</evidence>
<feature type="compositionally biased region" description="Basic and acidic residues" evidence="7">
    <location>
        <begin position="1"/>
        <end position="15"/>
    </location>
</feature>
<evidence type="ECO:0000256" key="3">
    <source>
        <dbReference type="ARBA" id="ARBA00022475"/>
    </source>
</evidence>
<dbReference type="GO" id="GO:0005886">
    <property type="term" value="C:plasma membrane"/>
    <property type="evidence" value="ECO:0007669"/>
    <property type="project" value="UniProtKB-SubCell"/>
</dbReference>
<feature type="transmembrane region" description="Helical" evidence="8">
    <location>
        <begin position="608"/>
        <end position="630"/>
    </location>
</feature>
<evidence type="ECO:0000256" key="5">
    <source>
        <dbReference type="ARBA" id="ARBA00022989"/>
    </source>
</evidence>
<evidence type="ECO:0000256" key="2">
    <source>
        <dbReference type="ARBA" id="ARBA00009033"/>
    </source>
</evidence>
<feature type="compositionally biased region" description="Basic residues" evidence="7">
    <location>
        <begin position="26"/>
        <end position="35"/>
    </location>
</feature>
<dbReference type="GO" id="GO:0015293">
    <property type="term" value="F:symporter activity"/>
    <property type="evidence" value="ECO:0007669"/>
    <property type="project" value="TreeGrafter"/>
</dbReference>
<accession>A0A9W9EJG3</accession>
<comment type="similarity">
    <text evidence="2">Belongs to the concentrative nucleoside transporter (CNT) (TC 2.A.41) family.</text>
</comment>
<feature type="transmembrane region" description="Helical" evidence="8">
    <location>
        <begin position="510"/>
        <end position="528"/>
    </location>
</feature>
<feature type="region of interest" description="Disordered" evidence="7">
    <location>
        <begin position="56"/>
        <end position="89"/>
    </location>
</feature>
<dbReference type="OrthoDB" id="6075923at2759"/>
<feature type="transmembrane region" description="Helical" evidence="8">
    <location>
        <begin position="572"/>
        <end position="596"/>
    </location>
</feature>
<dbReference type="InterPro" id="IPR008276">
    <property type="entry name" value="C_nuclsd_transpt"/>
</dbReference>
<evidence type="ECO:0000259" key="9">
    <source>
        <dbReference type="Pfam" id="PF01773"/>
    </source>
</evidence>
<keyword evidence="6 8" id="KW-0472">Membrane</keyword>
<reference evidence="12" key="1">
    <citation type="submission" date="2022-11" db="EMBL/GenBank/DDBJ databases">
        <authorList>
            <person name="Petersen C."/>
        </authorList>
    </citation>
    <scope>NUCLEOTIDE SEQUENCE</scope>
    <source>
        <strain evidence="12">IBT 30761</strain>
    </source>
</reference>
<feature type="transmembrane region" description="Helical" evidence="8">
    <location>
        <begin position="341"/>
        <end position="366"/>
    </location>
</feature>
<feature type="domain" description="Concentrative nucleoside transporter C-terminal" evidence="10">
    <location>
        <begin position="415"/>
        <end position="627"/>
    </location>
</feature>
<feature type="transmembrane region" description="Helical" evidence="8">
    <location>
        <begin position="230"/>
        <end position="250"/>
    </location>
</feature>
<keyword evidence="4 8" id="KW-0812">Transmembrane</keyword>
<evidence type="ECO:0000256" key="1">
    <source>
        <dbReference type="ARBA" id="ARBA00004651"/>
    </source>
</evidence>
<dbReference type="EMBL" id="JAPQKI010000011">
    <property type="protein sequence ID" value="KAJ5082956.1"/>
    <property type="molecule type" value="Genomic_DNA"/>
</dbReference>
<dbReference type="Pfam" id="PF01773">
    <property type="entry name" value="Nucleos_tra2_N"/>
    <property type="match status" value="1"/>
</dbReference>
<dbReference type="AlphaFoldDB" id="A0A9W9EJG3"/>
<dbReference type="RefSeq" id="XP_056469478.1">
    <property type="nucleotide sequence ID" value="XM_056624490.1"/>
</dbReference>